<dbReference type="OrthoDB" id="5907584at2759"/>
<feature type="compositionally biased region" description="Low complexity" evidence="1">
    <location>
        <begin position="117"/>
        <end position="128"/>
    </location>
</feature>
<sequence length="142" mass="16251">MAALRLNRYGLLVINTKSPLIDPEGRVVMKTFADFNNQRWPRTKEEFYAFFVLGSRQGGDGTVPPGNSPRARKTIHFNFFNPKFGAAKCDRFVNWPFCDKPGDKPESGQRTLHEFASSSRSTRLPPLLSEDHYRDGHNVYML</sequence>
<evidence type="ECO:0000313" key="2">
    <source>
        <dbReference type="EMBL" id="RCN26015.1"/>
    </source>
</evidence>
<gene>
    <name evidence="2" type="ORF">ANCCAN_28267</name>
</gene>
<feature type="non-terminal residue" evidence="2">
    <location>
        <position position="142"/>
    </location>
</feature>
<accession>A0A368F547</accession>
<dbReference type="EMBL" id="JOJR01009591">
    <property type="protein sequence ID" value="RCN26015.1"/>
    <property type="molecule type" value="Genomic_DNA"/>
</dbReference>
<feature type="compositionally biased region" description="Basic and acidic residues" evidence="1">
    <location>
        <begin position="104"/>
        <end position="113"/>
    </location>
</feature>
<organism evidence="2 3">
    <name type="scientific">Ancylostoma caninum</name>
    <name type="common">Dog hookworm</name>
    <dbReference type="NCBI Taxonomy" id="29170"/>
    <lineage>
        <taxon>Eukaryota</taxon>
        <taxon>Metazoa</taxon>
        <taxon>Ecdysozoa</taxon>
        <taxon>Nematoda</taxon>
        <taxon>Chromadorea</taxon>
        <taxon>Rhabditida</taxon>
        <taxon>Rhabditina</taxon>
        <taxon>Rhabditomorpha</taxon>
        <taxon>Strongyloidea</taxon>
        <taxon>Ancylostomatidae</taxon>
        <taxon>Ancylostomatinae</taxon>
        <taxon>Ancylostoma</taxon>
    </lineage>
</organism>
<comment type="caution">
    <text evidence="2">The sequence shown here is derived from an EMBL/GenBank/DDBJ whole genome shotgun (WGS) entry which is preliminary data.</text>
</comment>
<evidence type="ECO:0000313" key="3">
    <source>
        <dbReference type="Proteomes" id="UP000252519"/>
    </source>
</evidence>
<dbReference type="Proteomes" id="UP000252519">
    <property type="component" value="Unassembled WGS sequence"/>
</dbReference>
<proteinExistence type="predicted"/>
<reference evidence="2 3" key="1">
    <citation type="submission" date="2014-10" db="EMBL/GenBank/DDBJ databases">
        <title>Draft genome of the hookworm Ancylostoma caninum.</title>
        <authorList>
            <person name="Mitreva M."/>
        </authorList>
    </citation>
    <scope>NUCLEOTIDE SEQUENCE [LARGE SCALE GENOMIC DNA]</scope>
    <source>
        <strain evidence="2 3">Baltimore</strain>
    </source>
</reference>
<name>A0A368F547_ANCCA</name>
<protein>
    <submittedName>
        <fullName evidence="2">Uncharacterized protein</fullName>
    </submittedName>
</protein>
<dbReference type="AlphaFoldDB" id="A0A368F547"/>
<evidence type="ECO:0000256" key="1">
    <source>
        <dbReference type="SAM" id="MobiDB-lite"/>
    </source>
</evidence>
<feature type="region of interest" description="Disordered" evidence="1">
    <location>
        <begin position="104"/>
        <end position="129"/>
    </location>
</feature>
<keyword evidence="3" id="KW-1185">Reference proteome</keyword>